<dbReference type="AlphaFoldDB" id="A0A2R6AMC4"/>
<protein>
    <submittedName>
        <fullName evidence="1">Uncharacterized protein</fullName>
    </submittedName>
</protein>
<organism evidence="1 2">
    <name type="scientific">Candidatus Marsarchaeota G2 archaeon OSP_D</name>
    <dbReference type="NCBI Taxonomy" id="1978157"/>
    <lineage>
        <taxon>Archaea</taxon>
        <taxon>Candidatus Marsarchaeota</taxon>
        <taxon>Candidatus Marsarchaeota group 2</taxon>
    </lineage>
</organism>
<name>A0A2R6AMC4_9ARCH</name>
<accession>A0A2R6AMC4</accession>
<gene>
    <name evidence="1" type="ORF">B9Q03_10460</name>
</gene>
<dbReference type="EMBL" id="NEXE01000159">
    <property type="protein sequence ID" value="PSN87503.1"/>
    <property type="molecule type" value="Genomic_DNA"/>
</dbReference>
<proteinExistence type="predicted"/>
<reference evidence="1 2" key="1">
    <citation type="submission" date="2017-04" db="EMBL/GenBank/DDBJ databases">
        <title>Novel microbial lineages endemic to geothermal iron-oxide mats fill important gaps in the evolutionary history of Archaea.</title>
        <authorList>
            <person name="Jay Z.J."/>
            <person name="Beam J.P."/>
            <person name="Dlakic M."/>
            <person name="Rusch D.B."/>
            <person name="Kozubal M.A."/>
            <person name="Inskeep W.P."/>
        </authorList>
    </citation>
    <scope>NUCLEOTIDE SEQUENCE [LARGE SCALE GENOMIC DNA]</scope>
    <source>
        <strain evidence="1">OSP_D</strain>
    </source>
</reference>
<comment type="caution">
    <text evidence="1">The sequence shown here is derived from an EMBL/GenBank/DDBJ whole genome shotgun (WGS) entry which is preliminary data.</text>
</comment>
<sequence length="131" mass="15493">MNHFYEKAGLVVFGEKEKRLLTAKDVRELIYEMFMMYSEGCVLTQEAKLFFKRKGYRSDQAKAILLFGEEMGFLIHGCDNLENYVNRLKRIGEYKNHLRWLASLGYTEEDGFVEVYARPRNTQEIAQDPEY</sequence>
<evidence type="ECO:0000313" key="1">
    <source>
        <dbReference type="EMBL" id="PSN87503.1"/>
    </source>
</evidence>
<evidence type="ECO:0000313" key="2">
    <source>
        <dbReference type="Proteomes" id="UP000240322"/>
    </source>
</evidence>
<dbReference type="Proteomes" id="UP000240322">
    <property type="component" value="Unassembled WGS sequence"/>
</dbReference>